<comment type="similarity">
    <text evidence="1">Belongs to the ATP-dependent AMP-binding enzyme family.</text>
</comment>
<dbReference type="InterPro" id="IPR050237">
    <property type="entry name" value="ATP-dep_AMP-bd_enzyme"/>
</dbReference>
<dbReference type="EMBL" id="CP065668">
    <property type="protein sequence ID" value="QPS07406.1"/>
    <property type="molecule type" value="Genomic_DNA"/>
</dbReference>
<dbReference type="Proteomes" id="UP000594778">
    <property type="component" value="Chromosome"/>
</dbReference>
<feature type="compositionally biased region" description="Polar residues" evidence="3">
    <location>
        <begin position="1"/>
        <end position="16"/>
    </location>
</feature>
<feature type="domain" description="AMP-binding enzyme C-terminal" evidence="5">
    <location>
        <begin position="442"/>
        <end position="517"/>
    </location>
</feature>
<dbReference type="SUPFAM" id="SSF56801">
    <property type="entry name" value="Acetyl-CoA synthetase-like"/>
    <property type="match status" value="1"/>
</dbReference>
<dbReference type="PANTHER" id="PTHR43767:SF1">
    <property type="entry name" value="NONRIBOSOMAL PEPTIDE SYNTHASE PES1 (EUROFUNG)-RELATED"/>
    <property type="match status" value="1"/>
</dbReference>
<proteinExistence type="inferred from homology"/>
<dbReference type="NCBIfam" id="NF004837">
    <property type="entry name" value="PRK06187.1"/>
    <property type="match status" value="1"/>
</dbReference>
<evidence type="ECO:0000313" key="6">
    <source>
        <dbReference type="EMBL" id="QPS07406.1"/>
    </source>
</evidence>
<keyword evidence="2 6" id="KW-0436">Ligase</keyword>
<evidence type="ECO:0000313" key="7">
    <source>
        <dbReference type="Proteomes" id="UP000594778"/>
    </source>
</evidence>
<reference evidence="6 7" key="1">
    <citation type="submission" date="2020-12" db="EMBL/GenBank/DDBJ databases">
        <title>FDA dAtabase for Regulatory Grade micrObial Sequences (FDA-ARGOS): Supporting development and validation of Infectious Disease Dx tests.</title>
        <authorList>
            <person name="Sproer C."/>
            <person name="Gronow S."/>
            <person name="Severitt S."/>
            <person name="Schroder I."/>
            <person name="Tallon L."/>
            <person name="Sadzewicz L."/>
            <person name="Zhao X."/>
            <person name="Boylan J."/>
            <person name="Ott S."/>
            <person name="Bowen H."/>
            <person name="Vavikolanu K."/>
            <person name="Mehta A."/>
            <person name="Aluvathingal J."/>
            <person name="Nadendla S."/>
            <person name="Lowell S."/>
            <person name="Myers T."/>
            <person name="Yan Y."/>
            <person name="Sichtig H."/>
        </authorList>
    </citation>
    <scope>NUCLEOTIDE SEQUENCE [LARGE SCALE GENOMIC DNA]</scope>
    <source>
        <strain evidence="6 7">FDAARGOS_909</strain>
    </source>
</reference>
<feature type="region of interest" description="Disordered" evidence="3">
    <location>
        <begin position="1"/>
        <end position="21"/>
    </location>
</feature>
<dbReference type="InterPro" id="IPR042099">
    <property type="entry name" value="ANL_N_sf"/>
</dbReference>
<dbReference type="PANTHER" id="PTHR43767">
    <property type="entry name" value="LONG-CHAIN-FATTY-ACID--COA LIGASE"/>
    <property type="match status" value="1"/>
</dbReference>
<accession>A0A7T2VXU9</accession>
<protein>
    <submittedName>
        <fullName evidence="6">Long-chain fatty acid--CoA ligase</fullName>
    </submittedName>
</protein>
<name>A0A7T2VXU9_DELAC</name>
<sequence length="531" mass="57154">MPATAPCTQEQMGGQPSQPPAIGMAQWMRGRALRSGPRPALSFEGLTWSYGQLQSQIERAAAVLAQGGLRPGMRVAYLGLNHPMFLVTMFAASQLGAIFVPLNFRLAEPELHYIVNDAGVHTLVVAASHHETIAGIREGLCCARYWNAEGEARDSALWPDLAQAMRGTAPMAQAPAAPLNDDVALIMYTSGTTGRPKGTLLTCGNFWWNHVGELYSIDVLATDRLLVFAPIFHIGGLNVLTLTTLLKGGHVVLHRSFDAERALHDIAAHGITTVFAVPAMLLFISQSPQFAAADLSSLRLIVCGGAPCPEPLLRAYGARGIGVQQGYGLTETAALVTVLAEEYALDKLGSVGHAALLTQVRLIDPAGEEMHAPGERGEICVRGPNVARGYWRQPEATRQAFSAEGWFRTGDVGYRDADGFLYVCDRVKDMIITGGENVYPAEVESVLAGHPAIAEVAVVGAPDPRWGEAVVAVLALKPGQSLELEQLQAFASARLARYKTPRRLHLVQALPRNPTGKILKYQLREALKVQT</sequence>
<gene>
    <name evidence="6" type="ORF">I6G66_24490</name>
</gene>
<feature type="domain" description="AMP-dependent synthetase/ligase" evidence="4">
    <location>
        <begin position="32"/>
        <end position="391"/>
    </location>
</feature>
<evidence type="ECO:0000256" key="2">
    <source>
        <dbReference type="ARBA" id="ARBA00022598"/>
    </source>
</evidence>
<dbReference type="InterPro" id="IPR045851">
    <property type="entry name" value="AMP-bd_C_sf"/>
</dbReference>
<dbReference type="RefSeq" id="WP_197954940.1">
    <property type="nucleotide sequence ID" value="NZ_CP065668.1"/>
</dbReference>
<evidence type="ECO:0000256" key="3">
    <source>
        <dbReference type="SAM" id="MobiDB-lite"/>
    </source>
</evidence>
<evidence type="ECO:0000259" key="4">
    <source>
        <dbReference type="Pfam" id="PF00501"/>
    </source>
</evidence>
<dbReference type="Pfam" id="PF00501">
    <property type="entry name" value="AMP-binding"/>
    <property type="match status" value="1"/>
</dbReference>
<dbReference type="Pfam" id="PF13193">
    <property type="entry name" value="AMP-binding_C"/>
    <property type="match status" value="1"/>
</dbReference>
<dbReference type="GO" id="GO:0016878">
    <property type="term" value="F:acid-thiol ligase activity"/>
    <property type="evidence" value="ECO:0007669"/>
    <property type="project" value="UniProtKB-ARBA"/>
</dbReference>
<dbReference type="InterPro" id="IPR025110">
    <property type="entry name" value="AMP-bd_C"/>
</dbReference>
<dbReference type="InterPro" id="IPR000873">
    <property type="entry name" value="AMP-dep_synth/lig_dom"/>
</dbReference>
<evidence type="ECO:0000259" key="5">
    <source>
        <dbReference type="Pfam" id="PF13193"/>
    </source>
</evidence>
<dbReference type="InterPro" id="IPR020845">
    <property type="entry name" value="AMP-binding_CS"/>
</dbReference>
<dbReference type="FunFam" id="3.30.300.30:FF:000008">
    <property type="entry name" value="2,3-dihydroxybenzoate-AMP ligase"/>
    <property type="match status" value="1"/>
</dbReference>
<dbReference type="CDD" id="cd17631">
    <property type="entry name" value="FACL_FadD13-like"/>
    <property type="match status" value="1"/>
</dbReference>
<dbReference type="PROSITE" id="PS00455">
    <property type="entry name" value="AMP_BINDING"/>
    <property type="match status" value="1"/>
</dbReference>
<evidence type="ECO:0000256" key="1">
    <source>
        <dbReference type="ARBA" id="ARBA00006432"/>
    </source>
</evidence>
<organism evidence="6 7">
    <name type="scientific">Delftia acidovorans</name>
    <name type="common">Pseudomonas acidovorans</name>
    <name type="synonym">Comamonas acidovorans</name>
    <dbReference type="NCBI Taxonomy" id="80866"/>
    <lineage>
        <taxon>Bacteria</taxon>
        <taxon>Pseudomonadati</taxon>
        <taxon>Pseudomonadota</taxon>
        <taxon>Betaproteobacteria</taxon>
        <taxon>Burkholderiales</taxon>
        <taxon>Comamonadaceae</taxon>
        <taxon>Delftia</taxon>
    </lineage>
</organism>
<dbReference type="AlphaFoldDB" id="A0A7T2VXU9"/>
<dbReference type="Gene3D" id="3.40.50.12780">
    <property type="entry name" value="N-terminal domain of ligase-like"/>
    <property type="match status" value="1"/>
</dbReference>
<dbReference type="Gene3D" id="3.30.300.30">
    <property type="match status" value="1"/>
</dbReference>